<dbReference type="GO" id="GO:0051315">
    <property type="term" value="P:attachment of mitotic spindle microtubules to kinetochore"/>
    <property type="evidence" value="ECO:0007669"/>
    <property type="project" value="TreeGrafter"/>
</dbReference>
<feature type="compositionally biased region" description="Low complexity" evidence="1">
    <location>
        <begin position="161"/>
        <end position="172"/>
    </location>
</feature>
<dbReference type="GO" id="GO:0005730">
    <property type="term" value="C:nucleolus"/>
    <property type="evidence" value="ECO:0007669"/>
    <property type="project" value="TreeGrafter"/>
</dbReference>
<dbReference type="InterPro" id="IPR020981">
    <property type="entry name" value="Csm1/Pcs1_C"/>
</dbReference>
<feature type="compositionally biased region" description="Acidic residues" evidence="1">
    <location>
        <begin position="105"/>
        <end position="114"/>
    </location>
</feature>
<proteinExistence type="predicted"/>
<dbReference type="FunFam" id="3.90.1150.80:FF:000001">
    <property type="entry name" value="Chromosome segregation protein (Pcs1)"/>
    <property type="match status" value="1"/>
</dbReference>
<evidence type="ECO:0000259" key="2">
    <source>
        <dbReference type="Pfam" id="PF12539"/>
    </source>
</evidence>
<feature type="domain" description="Monopolin complex subunit Csm1/Pcs1 C-terminal" evidence="2">
    <location>
        <begin position="406"/>
        <end position="494"/>
    </location>
</feature>
<evidence type="ECO:0000313" key="4">
    <source>
        <dbReference type="Proteomes" id="UP000250266"/>
    </source>
</evidence>
<dbReference type="Gene3D" id="3.90.1150.80">
    <property type="match status" value="1"/>
</dbReference>
<dbReference type="InterPro" id="IPR038608">
    <property type="entry name" value="Csm1/Pcs1_C_sf"/>
</dbReference>
<gene>
    <name evidence="3" type="ORF">K432DRAFT_108847</name>
</gene>
<name>A0A8E2E5W1_9PEZI</name>
<dbReference type="AlphaFoldDB" id="A0A8E2E5W1"/>
<dbReference type="PANTHER" id="PTHR28006">
    <property type="entry name" value="MONOPOLIN COMPLEX SUBUNIT CSM1"/>
    <property type="match status" value="1"/>
</dbReference>
<accession>A0A8E2E5W1</accession>
<feature type="region of interest" description="Disordered" evidence="1">
    <location>
        <begin position="97"/>
        <end position="304"/>
    </location>
</feature>
<dbReference type="GO" id="GO:0034506">
    <property type="term" value="C:chromosome, centromeric core domain"/>
    <property type="evidence" value="ECO:0007669"/>
    <property type="project" value="TreeGrafter"/>
</dbReference>
<dbReference type="Proteomes" id="UP000250266">
    <property type="component" value="Unassembled WGS sequence"/>
</dbReference>
<keyword evidence="4" id="KW-1185">Reference proteome</keyword>
<dbReference type="GO" id="GO:0045144">
    <property type="term" value="P:meiotic sister chromatid segregation"/>
    <property type="evidence" value="ECO:0007669"/>
    <property type="project" value="TreeGrafter"/>
</dbReference>
<reference evidence="3 4" key="1">
    <citation type="journal article" date="2016" name="Nat. Commun.">
        <title>Ectomycorrhizal ecology is imprinted in the genome of the dominant symbiotic fungus Cenococcum geophilum.</title>
        <authorList>
            <consortium name="DOE Joint Genome Institute"/>
            <person name="Peter M."/>
            <person name="Kohler A."/>
            <person name="Ohm R.A."/>
            <person name="Kuo A."/>
            <person name="Krutzmann J."/>
            <person name="Morin E."/>
            <person name="Arend M."/>
            <person name="Barry K.W."/>
            <person name="Binder M."/>
            <person name="Choi C."/>
            <person name="Clum A."/>
            <person name="Copeland A."/>
            <person name="Grisel N."/>
            <person name="Haridas S."/>
            <person name="Kipfer T."/>
            <person name="LaButti K."/>
            <person name="Lindquist E."/>
            <person name="Lipzen A."/>
            <person name="Maire R."/>
            <person name="Meier B."/>
            <person name="Mihaltcheva S."/>
            <person name="Molinier V."/>
            <person name="Murat C."/>
            <person name="Poggeler S."/>
            <person name="Quandt C.A."/>
            <person name="Sperisen C."/>
            <person name="Tritt A."/>
            <person name="Tisserant E."/>
            <person name="Crous P.W."/>
            <person name="Henrissat B."/>
            <person name="Nehls U."/>
            <person name="Egli S."/>
            <person name="Spatafora J.W."/>
            <person name="Grigoriev I.V."/>
            <person name="Martin F.M."/>
        </authorList>
    </citation>
    <scope>NUCLEOTIDE SEQUENCE [LARGE SCALE GENOMIC DNA]</scope>
    <source>
        <strain evidence="3 4">CBS 459.81</strain>
    </source>
</reference>
<organism evidence="3 4">
    <name type="scientific">Lepidopterella palustris CBS 459.81</name>
    <dbReference type="NCBI Taxonomy" id="1314670"/>
    <lineage>
        <taxon>Eukaryota</taxon>
        <taxon>Fungi</taxon>
        <taxon>Dikarya</taxon>
        <taxon>Ascomycota</taxon>
        <taxon>Pezizomycotina</taxon>
        <taxon>Dothideomycetes</taxon>
        <taxon>Pleosporomycetidae</taxon>
        <taxon>Mytilinidiales</taxon>
        <taxon>Argynnaceae</taxon>
        <taxon>Lepidopterella</taxon>
    </lineage>
</organism>
<dbReference type="PANTHER" id="PTHR28006:SF1">
    <property type="entry name" value="MONOPOLIN COMPLEX SUBUNIT CSM1"/>
    <property type="match status" value="1"/>
</dbReference>
<dbReference type="InterPro" id="IPR040349">
    <property type="entry name" value="Csm1/Pcs1"/>
</dbReference>
<feature type="region of interest" description="Disordered" evidence="1">
    <location>
        <begin position="39"/>
        <end position="79"/>
    </location>
</feature>
<feature type="compositionally biased region" description="Basic and acidic residues" evidence="1">
    <location>
        <begin position="280"/>
        <end position="304"/>
    </location>
</feature>
<dbReference type="EMBL" id="KV745098">
    <property type="protein sequence ID" value="OCK77820.1"/>
    <property type="molecule type" value="Genomic_DNA"/>
</dbReference>
<protein>
    <recommendedName>
        <fullName evidence="2">Monopolin complex subunit Csm1/Pcs1 C-terminal domain-containing protein</fullName>
    </recommendedName>
</protein>
<dbReference type="GO" id="GO:1990644">
    <property type="term" value="F:microtubule site clamp"/>
    <property type="evidence" value="ECO:0007669"/>
    <property type="project" value="TreeGrafter"/>
</dbReference>
<dbReference type="GO" id="GO:0072686">
    <property type="term" value="C:mitotic spindle"/>
    <property type="evidence" value="ECO:0007669"/>
    <property type="project" value="TreeGrafter"/>
</dbReference>
<dbReference type="GO" id="GO:0033551">
    <property type="term" value="C:monopolin complex"/>
    <property type="evidence" value="ECO:0007669"/>
    <property type="project" value="InterPro"/>
</dbReference>
<feature type="compositionally biased region" description="Basic and acidic residues" evidence="1">
    <location>
        <begin position="246"/>
        <end position="268"/>
    </location>
</feature>
<feature type="compositionally biased region" description="Low complexity" evidence="1">
    <location>
        <begin position="219"/>
        <end position="233"/>
    </location>
</feature>
<evidence type="ECO:0000256" key="1">
    <source>
        <dbReference type="SAM" id="MobiDB-lite"/>
    </source>
</evidence>
<dbReference type="Pfam" id="PF12539">
    <property type="entry name" value="Csm1"/>
    <property type="match status" value="1"/>
</dbReference>
<dbReference type="OrthoDB" id="2431049at2759"/>
<evidence type="ECO:0000313" key="3">
    <source>
        <dbReference type="EMBL" id="OCK77820.1"/>
    </source>
</evidence>
<sequence length="516" mass="57095">MPPRGASTKLPYMVDSASEDELEHHADMMLTPDSAVENYAPGRRGKARASKPVVASSAIKVTKPKTSARRTSGESALGVKKEKAAVAKKPAVKRKVLAERPNMSDTEEVEEFEEDIKAAVVDVEPSKQTKGKRGRPRRDESVAEVPKPKRAAKASEKEQAIKAAPKSSGKASKPSKRDPSIEPQVVQDTQPSPDPMDIEQSIEIDAGQEVMLPPPRPVARQNNQARSSSQQRQPSVPHRRAGSMSDTERGGSDPTVRRRLGEMTKRFENVNLKYQNLKETGMRDKESNFDKLKRATDKREKDQDTLIQSLKQQIASLQSNSSDSSSLRKEIAYLTETNVKLQSENKTLTSSLLSTQNENKILSTKLAAARSSQPPESKTVPGSAVKQRNVVLPGSVEAAKETQIRQLKEDLYSDLTGLIVRGVKRGDAEDVYDCIQTGRNGTLHFHLAVSSPDPEKPAYEDAEFAYTPLLDENRDKDLLDILPDYLTEEICFPRSHAAKFYAKVVDCMTKRIVVEE</sequence>
<dbReference type="CDD" id="cd23787">
    <property type="entry name" value="RWD_CSM1"/>
    <property type="match status" value="1"/>
</dbReference>